<name>A0A9J6ADM7_SOLCO</name>
<reference evidence="2 3" key="1">
    <citation type="submission" date="2020-09" db="EMBL/GenBank/DDBJ databases">
        <title>De no assembly of potato wild relative species, Solanum commersonii.</title>
        <authorList>
            <person name="Cho K."/>
        </authorList>
    </citation>
    <scope>NUCLEOTIDE SEQUENCE [LARGE SCALE GENOMIC DNA]</scope>
    <source>
        <strain evidence="2">LZ3.2</strain>
        <tissue evidence="2">Leaf</tissue>
    </source>
</reference>
<dbReference type="AlphaFoldDB" id="A0A9J6ADM7"/>
<feature type="compositionally biased region" description="Gly residues" evidence="1">
    <location>
        <begin position="114"/>
        <end position="126"/>
    </location>
</feature>
<dbReference type="EMBL" id="JACXVP010000002">
    <property type="protein sequence ID" value="KAG5622258.1"/>
    <property type="molecule type" value="Genomic_DNA"/>
</dbReference>
<feature type="compositionally biased region" description="Basic residues" evidence="1">
    <location>
        <begin position="13"/>
        <end position="25"/>
    </location>
</feature>
<feature type="region of interest" description="Disordered" evidence="1">
    <location>
        <begin position="1"/>
        <end position="144"/>
    </location>
</feature>
<comment type="caution">
    <text evidence="2">The sequence shown here is derived from an EMBL/GenBank/DDBJ whole genome shotgun (WGS) entry which is preliminary data.</text>
</comment>
<proteinExistence type="predicted"/>
<protein>
    <submittedName>
        <fullName evidence="2">Uncharacterized protein</fullName>
    </submittedName>
</protein>
<dbReference type="Proteomes" id="UP000824120">
    <property type="component" value="Chromosome 2"/>
</dbReference>
<evidence type="ECO:0000256" key="1">
    <source>
        <dbReference type="SAM" id="MobiDB-lite"/>
    </source>
</evidence>
<feature type="compositionally biased region" description="Polar residues" evidence="1">
    <location>
        <begin position="84"/>
        <end position="104"/>
    </location>
</feature>
<evidence type="ECO:0000313" key="2">
    <source>
        <dbReference type="EMBL" id="KAG5622258.1"/>
    </source>
</evidence>
<keyword evidence="3" id="KW-1185">Reference proteome</keyword>
<sequence length="144" mass="15740">MWPTSNNPIVKPPKIKKFPGRLGKVRRNEADKSRKTKKLNKRGVVMTYSKCGTQRHNKRGCPIRNQAVQATTNNESGRGRGTKRVSSSIGVPTQSHGTATNTETVYGRGRGRGRGIGTGRGAGTCRGRGMPQERNVNEGLGRRK</sequence>
<gene>
    <name evidence="2" type="ORF">H5410_007476</name>
</gene>
<evidence type="ECO:0000313" key="3">
    <source>
        <dbReference type="Proteomes" id="UP000824120"/>
    </source>
</evidence>
<accession>A0A9J6ADM7</accession>
<feature type="compositionally biased region" description="Polar residues" evidence="1">
    <location>
        <begin position="66"/>
        <end position="76"/>
    </location>
</feature>
<organism evidence="2 3">
    <name type="scientific">Solanum commersonii</name>
    <name type="common">Commerson's wild potato</name>
    <name type="synonym">Commerson's nightshade</name>
    <dbReference type="NCBI Taxonomy" id="4109"/>
    <lineage>
        <taxon>Eukaryota</taxon>
        <taxon>Viridiplantae</taxon>
        <taxon>Streptophyta</taxon>
        <taxon>Embryophyta</taxon>
        <taxon>Tracheophyta</taxon>
        <taxon>Spermatophyta</taxon>
        <taxon>Magnoliopsida</taxon>
        <taxon>eudicotyledons</taxon>
        <taxon>Gunneridae</taxon>
        <taxon>Pentapetalae</taxon>
        <taxon>asterids</taxon>
        <taxon>lamiids</taxon>
        <taxon>Solanales</taxon>
        <taxon>Solanaceae</taxon>
        <taxon>Solanoideae</taxon>
        <taxon>Solaneae</taxon>
        <taxon>Solanum</taxon>
    </lineage>
</organism>